<dbReference type="SUPFAM" id="SSF48452">
    <property type="entry name" value="TPR-like"/>
    <property type="match status" value="1"/>
</dbReference>
<organism evidence="1 2">
    <name type="scientific">Candidatus Glassbacteria bacterium RIFCSPLOWO2_12_FULL_58_11</name>
    <dbReference type="NCBI Taxonomy" id="1817867"/>
    <lineage>
        <taxon>Bacteria</taxon>
        <taxon>Candidatus Glassiibacteriota</taxon>
    </lineage>
</organism>
<dbReference type="Pfam" id="PF09986">
    <property type="entry name" value="DUF2225"/>
    <property type="match status" value="1"/>
</dbReference>
<evidence type="ECO:0000313" key="1">
    <source>
        <dbReference type="EMBL" id="OGG04677.1"/>
    </source>
</evidence>
<comment type="caution">
    <text evidence="1">The sequence shown here is derived from an EMBL/GenBank/DDBJ whole genome shotgun (WGS) entry which is preliminary data.</text>
</comment>
<proteinExistence type="predicted"/>
<dbReference type="InterPro" id="IPR018708">
    <property type="entry name" value="DUF2225"/>
</dbReference>
<sequence length="332" mass="38448">MPKSYLEKTVESDRHVSAYKWMDEEFNKYHPPFYHFWHCHACKYTASQRDFLKPGEDVNSNFNALKKIYLQLKPTQKQITQLLGSEVNYDQMNFKIALNLHLLAIYIQELVTVDIRDTNKIASYCLRTGWLIREQTGKEDPDGLWAEYKNFLAKLVKLWPEVPSSETECMLKAAKYFEEAYQSHPRYSDIVQATDLMILIAEIYLRAGDVNLAMKSLTNVMQAGQKFRAAQSELMRKEKEAGKLTMTRKAQIDAQGSRINVLMEKAGDMRQEIIKIRITQQEPKAKAVVAKLEQSGMDPEAIREKLKELNFEPALIIKLLGEPKKKKFLGLF</sequence>
<dbReference type="AlphaFoldDB" id="A0A1F5YXI7"/>
<name>A0A1F5YXI7_9BACT</name>
<gene>
    <name evidence="1" type="ORF">A3F83_12190</name>
</gene>
<dbReference type="InterPro" id="IPR011990">
    <property type="entry name" value="TPR-like_helical_dom_sf"/>
</dbReference>
<evidence type="ECO:0000313" key="2">
    <source>
        <dbReference type="Proteomes" id="UP000179129"/>
    </source>
</evidence>
<accession>A0A1F5YXI7</accession>
<dbReference type="EMBL" id="MFIX01000101">
    <property type="protein sequence ID" value="OGG04677.1"/>
    <property type="molecule type" value="Genomic_DNA"/>
</dbReference>
<dbReference type="Proteomes" id="UP000179129">
    <property type="component" value="Unassembled WGS sequence"/>
</dbReference>
<protein>
    <submittedName>
        <fullName evidence="1">Uncharacterized protein</fullName>
    </submittedName>
</protein>
<reference evidence="1 2" key="1">
    <citation type="journal article" date="2016" name="Nat. Commun.">
        <title>Thousands of microbial genomes shed light on interconnected biogeochemical processes in an aquifer system.</title>
        <authorList>
            <person name="Anantharaman K."/>
            <person name="Brown C.T."/>
            <person name="Hug L.A."/>
            <person name="Sharon I."/>
            <person name="Castelle C.J."/>
            <person name="Probst A.J."/>
            <person name="Thomas B.C."/>
            <person name="Singh A."/>
            <person name="Wilkins M.J."/>
            <person name="Karaoz U."/>
            <person name="Brodie E.L."/>
            <person name="Williams K.H."/>
            <person name="Hubbard S.S."/>
            <person name="Banfield J.F."/>
        </authorList>
    </citation>
    <scope>NUCLEOTIDE SEQUENCE [LARGE SCALE GENOMIC DNA]</scope>
</reference>